<sequence>MFNTSNSMSVSLVMFNTSSAVAVFNSFDLLREEPELASFVEEKAEAAYLAAYRKKRKEGYERQREMWLEEQKRKRPEPKERLEAALLQILSYRTYYGHNNNHGLELEMEETTYGTTEEIIDQLQEEEDVGSYTFKEYERMEEKKNMIRSPMLRYCKKA</sequence>
<accession>A0AAW1YIS2</accession>
<organism evidence="1 2">
    <name type="scientific">Rubus argutus</name>
    <name type="common">Southern blackberry</name>
    <dbReference type="NCBI Taxonomy" id="59490"/>
    <lineage>
        <taxon>Eukaryota</taxon>
        <taxon>Viridiplantae</taxon>
        <taxon>Streptophyta</taxon>
        <taxon>Embryophyta</taxon>
        <taxon>Tracheophyta</taxon>
        <taxon>Spermatophyta</taxon>
        <taxon>Magnoliopsida</taxon>
        <taxon>eudicotyledons</taxon>
        <taxon>Gunneridae</taxon>
        <taxon>Pentapetalae</taxon>
        <taxon>rosids</taxon>
        <taxon>fabids</taxon>
        <taxon>Rosales</taxon>
        <taxon>Rosaceae</taxon>
        <taxon>Rosoideae</taxon>
        <taxon>Rosoideae incertae sedis</taxon>
        <taxon>Rubus</taxon>
    </lineage>
</organism>
<evidence type="ECO:0000313" key="2">
    <source>
        <dbReference type="Proteomes" id="UP001457282"/>
    </source>
</evidence>
<protein>
    <submittedName>
        <fullName evidence="1">Uncharacterized protein</fullName>
    </submittedName>
</protein>
<keyword evidence="2" id="KW-1185">Reference proteome</keyword>
<evidence type="ECO:0000313" key="1">
    <source>
        <dbReference type="EMBL" id="KAK9948514.1"/>
    </source>
</evidence>
<dbReference type="Proteomes" id="UP001457282">
    <property type="component" value="Unassembled WGS sequence"/>
</dbReference>
<gene>
    <name evidence="1" type="ORF">M0R45_004086</name>
</gene>
<dbReference type="AlphaFoldDB" id="A0AAW1YIS2"/>
<proteinExistence type="predicted"/>
<dbReference type="EMBL" id="JBEDUW010000001">
    <property type="protein sequence ID" value="KAK9948514.1"/>
    <property type="molecule type" value="Genomic_DNA"/>
</dbReference>
<name>A0AAW1YIS2_RUBAR</name>
<reference evidence="1 2" key="1">
    <citation type="journal article" date="2023" name="G3 (Bethesda)">
        <title>A chromosome-length genome assembly and annotation of blackberry (Rubus argutus, cv. 'Hillquist').</title>
        <authorList>
            <person name="Bruna T."/>
            <person name="Aryal R."/>
            <person name="Dudchenko O."/>
            <person name="Sargent D.J."/>
            <person name="Mead D."/>
            <person name="Buti M."/>
            <person name="Cavallini A."/>
            <person name="Hytonen T."/>
            <person name="Andres J."/>
            <person name="Pham M."/>
            <person name="Weisz D."/>
            <person name="Mascagni F."/>
            <person name="Usai G."/>
            <person name="Natali L."/>
            <person name="Bassil N."/>
            <person name="Fernandez G.E."/>
            <person name="Lomsadze A."/>
            <person name="Armour M."/>
            <person name="Olukolu B."/>
            <person name="Poorten T."/>
            <person name="Britton C."/>
            <person name="Davik J."/>
            <person name="Ashrafi H."/>
            <person name="Aiden E.L."/>
            <person name="Borodovsky M."/>
            <person name="Worthington M."/>
        </authorList>
    </citation>
    <scope>NUCLEOTIDE SEQUENCE [LARGE SCALE GENOMIC DNA]</scope>
    <source>
        <strain evidence="1">PI 553951</strain>
    </source>
</reference>
<comment type="caution">
    <text evidence="1">The sequence shown here is derived from an EMBL/GenBank/DDBJ whole genome shotgun (WGS) entry which is preliminary data.</text>
</comment>